<accession>B6SNH8</accession>
<proteinExistence type="evidence at transcript level"/>
<feature type="region of interest" description="Disordered" evidence="1">
    <location>
        <begin position="1"/>
        <end position="25"/>
    </location>
</feature>
<protein>
    <submittedName>
        <fullName evidence="2">Uncharacterized protein</fullName>
    </submittedName>
</protein>
<reference evidence="2" key="1">
    <citation type="journal article" date="2009" name="Plant Mol. Biol.">
        <title>Insights into corn genes derived from large-scale cDNA sequencing.</title>
        <authorList>
            <person name="Alexandrov N.N."/>
            <person name="Brover V.V."/>
            <person name="Freidin S."/>
            <person name="Troukhan M.E."/>
            <person name="Tatarinova T.V."/>
            <person name="Zhang H."/>
            <person name="Swaller T.J."/>
            <person name="Lu Y.P."/>
            <person name="Bouck J."/>
            <person name="Flavell R.B."/>
            <person name="Feldmann K.A."/>
        </authorList>
    </citation>
    <scope>NUCLEOTIDE SEQUENCE</scope>
</reference>
<evidence type="ECO:0000313" key="2">
    <source>
        <dbReference type="EMBL" id="ACG26411.1"/>
    </source>
</evidence>
<dbReference type="EMBL" id="EU954293">
    <property type="protein sequence ID" value="ACG26411.1"/>
    <property type="molecule type" value="mRNA"/>
</dbReference>
<evidence type="ECO:0000256" key="1">
    <source>
        <dbReference type="SAM" id="MobiDB-lite"/>
    </source>
</evidence>
<sequence length="53" mass="5604">MARDATEIRDRASSGEGRAEVAGEGRQTPLCFSIAAGAPSMLLLDRSIRRLGS</sequence>
<organism evidence="2">
    <name type="scientific">Zea mays</name>
    <name type="common">Maize</name>
    <dbReference type="NCBI Taxonomy" id="4577"/>
    <lineage>
        <taxon>Eukaryota</taxon>
        <taxon>Viridiplantae</taxon>
        <taxon>Streptophyta</taxon>
        <taxon>Embryophyta</taxon>
        <taxon>Tracheophyta</taxon>
        <taxon>Spermatophyta</taxon>
        <taxon>Magnoliopsida</taxon>
        <taxon>Liliopsida</taxon>
        <taxon>Poales</taxon>
        <taxon>Poaceae</taxon>
        <taxon>PACMAD clade</taxon>
        <taxon>Panicoideae</taxon>
        <taxon>Andropogonodae</taxon>
        <taxon>Andropogoneae</taxon>
        <taxon>Tripsacinae</taxon>
        <taxon>Zea</taxon>
    </lineage>
</organism>
<name>B6SNH8_MAIZE</name>
<dbReference type="AlphaFoldDB" id="B6SNH8"/>
<feature type="compositionally biased region" description="Basic and acidic residues" evidence="1">
    <location>
        <begin position="1"/>
        <end position="23"/>
    </location>
</feature>